<organism evidence="2 3">
    <name type="scientific">Cardidatus Bartonella washoeensis 085-0475</name>
    <dbReference type="NCBI Taxonomy" id="1094564"/>
    <lineage>
        <taxon>Bacteria</taxon>
        <taxon>Pseudomonadati</taxon>
        <taxon>Pseudomonadota</taxon>
        <taxon>Alphaproteobacteria</taxon>
        <taxon>Hyphomicrobiales</taxon>
        <taxon>Bartonellaceae</taxon>
        <taxon>Bartonella</taxon>
    </lineage>
</organism>
<reference evidence="2 3" key="1">
    <citation type="submission" date="2012-03" db="EMBL/GenBank/DDBJ databases">
        <title>The Genome Sequence of Bartonella washoensis 085-0475.</title>
        <authorList>
            <consortium name="The Broad Institute Genome Sequencing Platform"/>
            <consortium name="The Broad Institute Genome Sequencing Center for Infectious Disease"/>
            <person name="Feldgarden M."/>
            <person name="Kirby J."/>
            <person name="Kosoy M."/>
            <person name="Birtles R."/>
            <person name="Probert W.S."/>
            <person name="Chiaraviglio L."/>
            <person name="Young S.K."/>
            <person name="Zeng Q."/>
            <person name="Gargeya S."/>
            <person name="Fitzgerald M."/>
            <person name="Haas B."/>
            <person name="Abouelleil A."/>
            <person name="Alvarado L."/>
            <person name="Arachchi H.M."/>
            <person name="Berlin A."/>
            <person name="Chapman S.B."/>
            <person name="Gearin G."/>
            <person name="Goldberg J."/>
            <person name="Griggs A."/>
            <person name="Gujja S."/>
            <person name="Hansen M."/>
            <person name="Heiman D."/>
            <person name="Howarth C."/>
            <person name="Larimer J."/>
            <person name="Lui A."/>
            <person name="MacDonald P.J.P."/>
            <person name="McCowen C."/>
            <person name="Montmayeur A."/>
            <person name="Murphy C."/>
            <person name="Neiman D."/>
            <person name="Pearson M."/>
            <person name="Priest M."/>
            <person name="Roberts A."/>
            <person name="Saif S."/>
            <person name="Shea T."/>
            <person name="Sisk P."/>
            <person name="Stolte C."/>
            <person name="Sykes S."/>
            <person name="Wortman J."/>
            <person name="Nusbaum C."/>
            <person name="Birren B."/>
        </authorList>
    </citation>
    <scope>NUCLEOTIDE SEQUENCE [LARGE SCALE GENOMIC DNA]</scope>
    <source>
        <strain evidence="2 3">085-0475</strain>
    </source>
</reference>
<gene>
    <name evidence="2" type="ORF">MCW_00346</name>
</gene>
<keyword evidence="1" id="KW-0472">Membrane</keyword>
<dbReference type="HOGENOM" id="CLU_2931958_0_0_5"/>
<keyword evidence="1" id="KW-1133">Transmembrane helix</keyword>
<protein>
    <submittedName>
        <fullName evidence="2">Uncharacterized protein</fullName>
    </submittedName>
</protein>
<dbReference type="AlphaFoldDB" id="J1JQ12"/>
<dbReference type="Proteomes" id="UP000002646">
    <property type="component" value="Unassembled WGS sequence"/>
</dbReference>
<evidence type="ECO:0000313" key="3">
    <source>
        <dbReference type="Proteomes" id="UP000002646"/>
    </source>
</evidence>
<dbReference type="EMBL" id="AILX01000005">
    <property type="protein sequence ID" value="EJF86450.1"/>
    <property type="molecule type" value="Genomic_DNA"/>
</dbReference>
<evidence type="ECO:0000313" key="2">
    <source>
        <dbReference type="EMBL" id="EJF86450.1"/>
    </source>
</evidence>
<name>J1JQ12_9HYPH</name>
<comment type="caution">
    <text evidence="2">The sequence shown here is derived from an EMBL/GenBank/DDBJ whole genome shotgun (WGS) entry which is preliminary data.</text>
</comment>
<keyword evidence="1" id="KW-0812">Transmembrane</keyword>
<dbReference type="STRING" id="1094564.MCW_00346"/>
<feature type="transmembrane region" description="Helical" evidence="1">
    <location>
        <begin position="34"/>
        <end position="54"/>
    </location>
</feature>
<proteinExistence type="predicted"/>
<accession>J1JQ12</accession>
<sequence length="60" mass="7186">MCLIALTRKEIASSVEREKREQLFIFSDGINYTLLPSFVIITWFMILEFMRWLVALIKLF</sequence>
<evidence type="ECO:0000256" key="1">
    <source>
        <dbReference type="SAM" id="Phobius"/>
    </source>
</evidence>